<evidence type="ECO:0000256" key="2">
    <source>
        <dbReference type="ARBA" id="ARBA00008683"/>
    </source>
</evidence>
<feature type="domain" description="Peptidase S49" evidence="7">
    <location>
        <begin position="375"/>
        <end position="525"/>
    </location>
</feature>
<comment type="subcellular location">
    <subcellularLocation>
        <location evidence="1">Membrane</location>
    </subcellularLocation>
</comment>
<accession>A0A645ATL6</accession>
<proteinExistence type="inferred from homology"/>
<dbReference type="GO" id="GO:0006465">
    <property type="term" value="P:signal peptide processing"/>
    <property type="evidence" value="ECO:0007669"/>
    <property type="project" value="InterPro"/>
</dbReference>
<evidence type="ECO:0000256" key="3">
    <source>
        <dbReference type="ARBA" id="ARBA00022670"/>
    </source>
</evidence>
<feature type="domain" description="Peptidase S49" evidence="7">
    <location>
        <begin position="129"/>
        <end position="280"/>
    </location>
</feature>
<dbReference type="Gene3D" id="6.20.330.10">
    <property type="match status" value="1"/>
</dbReference>
<comment type="caution">
    <text evidence="8">The sequence shown here is derived from an EMBL/GenBank/DDBJ whole genome shotgun (WGS) entry which is preliminary data.</text>
</comment>
<evidence type="ECO:0000256" key="6">
    <source>
        <dbReference type="ARBA" id="ARBA00023136"/>
    </source>
</evidence>
<dbReference type="CDD" id="cd07023">
    <property type="entry name" value="S49_Sppa_N_C"/>
    <property type="match status" value="1"/>
</dbReference>
<dbReference type="InterPro" id="IPR004634">
    <property type="entry name" value="Pept_S49_pIV"/>
</dbReference>
<dbReference type="PANTHER" id="PTHR33209">
    <property type="entry name" value="PROTEASE 4"/>
    <property type="match status" value="1"/>
</dbReference>
<name>A0A645ATL6_9ZZZZ</name>
<dbReference type="Pfam" id="PF01343">
    <property type="entry name" value="Peptidase_S49"/>
    <property type="match status" value="2"/>
</dbReference>
<dbReference type="InterPro" id="IPR047217">
    <property type="entry name" value="S49_SppA_67K_type_N"/>
</dbReference>
<evidence type="ECO:0000313" key="8">
    <source>
        <dbReference type="EMBL" id="MPM56246.1"/>
    </source>
</evidence>
<dbReference type="AlphaFoldDB" id="A0A645ATL6"/>
<evidence type="ECO:0000259" key="7">
    <source>
        <dbReference type="Pfam" id="PF01343"/>
    </source>
</evidence>
<keyword evidence="3 8" id="KW-0645">Protease</keyword>
<organism evidence="8">
    <name type="scientific">bioreactor metagenome</name>
    <dbReference type="NCBI Taxonomy" id="1076179"/>
    <lineage>
        <taxon>unclassified sequences</taxon>
        <taxon>metagenomes</taxon>
        <taxon>ecological metagenomes</taxon>
    </lineage>
</organism>
<dbReference type="NCBIfam" id="TIGR00706">
    <property type="entry name" value="SppA_dom"/>
    <property type="match status" value="1"/>
</dbReference>
<dbReference type="InterPro" id="IPR002142">
    <property type="entry name" value="Peptidase_S49"/>
</dbReference>
<dbReference type="InterPro" id="IPR004635">
    <property type="entry name" value="Pept_S49_SppA"/>
</dbReference>
<dbReference type="Gene3D" id="3.90.226.10">
    <property type="entry name" value="2-enoyl-CoA Hydratase, Chain A, domain 1"/>
    <property type="match status" value="3"/>
</dbReference>
<keyword evidence="4 8" id="KW-0378">Hydrolase</keyword>
<sequence>MKDFFKMMLASALGFIIASLIFSLISMLIMFAMMGSLMNSFGKQESFALQNNSVLNLRLEGAIQERIAENDPFTDLVGGVPSAMGMNDIIGAIRKAKNNDKIKGIYLDTRLFMASSATLAEIRQELEDFKESGKFIVAYADTYTQSGYYLASVADKVAINPQGMLDVHGIASVPFFYKDAMQKLGIEMQLFKVGTYKSFAEPYTQTEMSEANREQVNSFITDIWKSMKADMAASRNMETAQIDSIANRFPLLKKTDFLLSQNLVDTVLYESEMKNYIRELIGIDADAKIPSATVADMKSVKTQAVKKSTNSIALLYAVGSISSGNGSNGIQDKYMVNEIEKLRKDDDIKAVVFRINSGGGSAYASEQIWKAISELKSEKPVVVSMGDMAASGGYYIACNANKIVAQPTTLTGSIGIFGMVPNFGGTLDKLGISTDVVKTNKFSDFGDVSRAFNAQEAAMMQSYVDSGYDLFLTRCADGRGMPKDSLEKYAEGRVWTGNQAKEIGLIDELGGVDEAIRIAAEMANLGKSYAVFEYPRMKSPIGEIFNKNKEELAAKTLKGYLGESYGMFMLLKNIKDQDYIQARIPYDLNIK</sequence>
<dbReference type="PANTHER" id="PTHR33209:SF1">
    <property type="entry name" value="PEPTIDASE S49 DOMAIN-CONTAINING PROTEIN"/>
    <property type="match status" value="1"/>
</dbReference>
<dbReference type="NCBIfam" id="TIGR00705">
    <property type="entry name" value="SppA_67K"/>
    <property type="match status" value="1"/>
</dbReference>
<dbReference type="SUPFAM" id="SSF52096">
    <property type="entry name" value="ClpP/crotonase"/>
    <property type="match status" value="2"/>
</dbReference>
<dbReference type="GO" id="GO:0016020">
    <property type="term" value="C:membrane"/>
    <property type="evidence" value="ECO:0007669"/>
    <property type="project" value="UniProtKB-SubCell"/>
</dbReference>
<gene>
    <name evidence="8" type="primary">sppA_9</name>
    <name evidence="8" type="ORF">SDC9_103048</name>
</gene>
<dbReference type="InterPro" id="IPR029045">
    <property type="entry name" value="ClpP/crotonase-like_dom_sf"/>
</dbReference>
<dbReference type="InterPro" id="IPR047272">
    <property type="entry name" value="S49_SppA_C"/>
</dbReference>
<dbReference type="PIRSF" id="PIRSF001217">
    <property type="entry name" value="Protease_4_SppA"/>
    <property type="match status" value="1"/>
</dbReference>
<dbReference type="EC" id="3.4.21.-" evidence="8"/>
<keyword evidence="6" id="KW-0472">Membrane</keyword>
<dbReference type="CDD" id="cd07018">
    <property type="entry name" value="S49_SppA_67K_type"/>
    <property type="match status" value="1"/>
</dbReference>
<dbReference type="EMBL" id="VSSQ01015659">
    <property type="protein sequence ID" value="MPM56246.1"/>
    <property type="molecule type" value="Genomic_DNA"/>
</dbReference>
<protein>
    <submittedName>
        <fullName evidence="8">Protease 4</fullName>
        <ecNumber evidence="8">3.4.21.-</ecNumber>
    </submittedName>
</protein>
<evidence type="ECO:0000256" key="5">
    <source>
        <dbReference type="ARBA" id="ARBA00022825"/>
    </source>
</evidence>
<dbReference type="GO" id="GO:0008236">
    <property type="term" value="F:serine-type peptidase activity"/>
    <property type="evidence" value="ECO:0007669"/>
    <property type="project" value="UniProtKB-KW"/>
</dbReference>
<comment type="similarity">
    <text evidence="2">Belongs to the peptidase S49 family.</text>
</comment>
<evidence type="ECO:0000256" key="4">
    <source>
        <dbReference type="ARBA" id="ARBA00022801"/>
    </source>
</evidence>
<reference evidence="8" key="1">
    <citation type="submission" date="2019-08" db="EMBL/GenBank/DDBJ databases">
        <authorList>
            <person name="Kucharzyk K."/>
            <person name="Murdoch R.W."/>
            <person name="Higgins S."/>
            <person name="Loffler F."/>
        </authorList>
    </citation>
    <scope>NUCLEOTIDE SEQUENCE</scope>
</reference>
<keyword evidence="5" id="KW-0720">Serine protease</keyword>
<evidence type="ECO:0000256" key="1">
    <source>
        <dbReference type="ARBA" id="ARBA00004370"/>
    </source>
</evidence>